<dbReference type="EMBL" id="CP031769">
    <property type="protein sequence ID" value="AXR06973.1"/>
    <property type="molecule type" value="Genomic_DNA"/>
</dbReference>
<proteinExistence type="predicted"/>
<dbReference type="GO" id="GO:0004519">
    <property type="term" value="F:endonuclease activity"/>
    <property type="evidence" value="ECO:0007669"/>
    <property type="project" value="UniProtKB-KW"/>
</dbReference>
<feature type="region of interest" description="Disordered" evidence="1">
    <location>
        <begin position="328"/>
        <end position="347"/>
    </location>
</feature>
<dbReference type="Proteomes" id="UP000262073">
    <property type="component" value="Chromosome"/>
</dbReference>
<organism evidence="4 5">
    <name type="scientific">Salinimonas sediminis</name>
    <dbReference type="NCBI Taxonomy" id="2303538"/>
    <lineage>
        <taxon>Bacteria</taxon>
        <taxon>Pseudomonadati</taxon>
        <taxon>Pseudomonadota</taxon>
        <taxon>Gammaproteobacteria</taxon>
        <taxon>Alteromonadales</taxon>
        <taxon>Alteromonadaceae</taxon>
        <taxon>Alteromonas/Salinimonas group</taxon>
        <taxon>Salinimonas</taxon>
    </lineage>
</organism>
<dbReference type="RefSeq" id="WP_117317123.1">
    <property type="nucleotide sequence ID" value="NZ_CP031769.1"/>
</dbReference>
<dbReference type="InterPro" id="IPR005135">
    <property type="entry name" value="Endo/exonuclease/phosphatase"/>
</dbReference>
<protein>
    <submittedName>
        <fullName evidence="4">Endonuclease</fullName>
    </submittedName>
</protein>
<keyword evidence="4" id="KW-0255">Endonuclease</keyword>
<feature type="transmembrane region" description="Helical" evidence="2">
    <location>
        <begin position="62"/>
        <end position="81"/>
    </location>
</feature>
<keyword evidence="2" id="KW-1133">Transmembrane helix</keyword>
<keyword evidence="2" id="KW-0472">Membrane</keyword>
<dbReference type="Gene3D" id="3.60.10.10">
    <property type="entry name" value="Endonuclease/exonuclease/phosphatase"/>
    <property type="match status" value="1"/>
</dbReference>
<evidence type="ECO:0000313" key="4">
    <source>
        <dbReference type="EMBL" id="AXR06973.1"/>
    </source>
</evidence>
<accession>A0A346NN66</accession>
<evidence type="ECO:0000256" key="1">
    <source>
        <dbReference type="SAM" id="MobiDB-lite"/>
    </source>
</evidence>
<dbReference type="SUPFAM" id="SSF56219">
    <property type="entry name" value="DNase I-like"/>
    <property type="match status" value="1"/>
</dbReference>
<reference evidence="4 5" key="1">
    <citation type="submission" date="2018-08" db="EMBL/GenBank/DDBJ databases">
        <title>Salinimonas sediminis sp. nov., a piezophilic bacterium isolated from a deep-sea sediment sample from the New Britain Trench.</title>
        <authorList>
            <person name="Cao J."/>
        </authorList>
    </citation>
    <scope>NUCLEOTIDE SEQUENCE [LARGE SCALE GENOMIC DNA]</scope>
    <source>
        <strain evidence="4 5">N102</strain>
    </source>
</reference>
<keyword evidence="4" id="KW-0378">Hydrolase</keyword>
<dbReference type="InterPro" id="IPR036691">
    <property type="entry name" value="Endo/exonu/phosph_ase_sf"/>
</dbReference>
<feature type="compositionally biased region" description="Polar residues" evidence="1">
    <location>
        <begin position="329"/>
        <end position="347"/>
    </location>
</feature>
<keyword evidence="2" id="KW-0812">Transmembrane</keyword>
<evidence type="ECO:0000259" key="3">
    <source>
        <dbReference type="Pfam" id="PF03372"/>
    </source>
</evidence>
<sequence length="347" mass="40141">MFEVLCLLSLLMVFTTIAPHLPGEHWLIRVWEFPRVQQIVIMLFCMAGWGAYLYMMEVQTSAYLFMALLAGCIAYQIGWIFPYTPLGPREVTRIKQPRQDRVFSVMTSNVYMHNDNYQGLIELVEQRKPDMLVTLESNKDWEDALQPIHDDYPYRLACPLENLYGMHLYSRLPFKEEAVRYIVEDDVPSMQVTIEIDGEPVVVYLLHPKPPSPTENETAGPRDQELTIVGQEIVEEARPVIIAGDLNDVAWSPTTRKFRKLSHARDPRRGRGFFNTFHAKHKLIRWPLDHVFHSDHFDLVEIKRLPGYGSDHFPLYTALQLTRKCEPCESSSAPQTSKTASPEVHQQ</sequence>
<dbReference type="OrthoDB" id="9796594at2"/>
<evidence type="ECO:0000256" key="2">
    <source>
        <dbReference type="SAM" id="Phobius"/>
    </source>
</evidence>
<dbReference type="Pfam" id="PF03372">
    <property type="entry name" value="Exo_endo_phos"/>
    <property type="match status" value="1"/>
</dbReference>
<feature type="transmembrane region" description="Helical" evidence="2">
    <location>
        <begin position="35"/>
        <end position="55"/>
    </location>
</feature>
<keyword evidence="5" id="KW-1185">Reference proteome</keyword>
<name>A0A346NN66_9ALTE</name>
<gene>
    <name evidence="4" type="ORF">D0Y50_11785</name>
</gene>
<dbReference type="KEGG" id="salm:D0Y50_11785"/>
<keyword evidence="4" id="KW-0540">Nuclease</keyword>
<evidence type="ECO:0000313" key="5">
    <source>
        <dbReference type="Proteomes" id="UP000262073"/>
    </source>
</evidence>
<feature type="domain" description="Endonuclease/exonuclease/phosphatase" evidence="3">
    <location>
        <begin position="106"/>
        <end position="312"/>
    </location>
</feature>
<dbReference type="AlphaFoldDB" id="A0A346NN66"/>